<evidence type="ECO:0000313" key="2">
    <source>
        <dbReference type="Proteomes" id="UP001142489"/>
    </source>
</evidence>
<organism evidence="1 2">
    <name type="scientific">Phrynocephalus forsythii</name>
    <dbReference type="NCBI Taxonomy" id="171643"/>
    <lineage>
        <taxon>Eukaryota</taxon>
        <taxon>Metazoa</taxon>
        <taxon>Chordata</taxon>
        <taxon>Craniata</taxon>
        <taxon>Vertebrata</taxon>
        <taxon>Euteleostomi</taxon>
        <taxon>Lepidosauria</taxon>
        <taxon>Squamata</taxon>
        <taxon>Bifurcata</taxon>
        <taxon>Unidentata</taxon>
        <taxon>Episquamata</taxon>
        <taxon>Toxicofera</taxon>
        <taxon>Iguania</taxon>
        <taxon>Acrodonta</taxon>
        <taxon>Agamidae</taxon>
        <taxon>Agaminae</taxon>
        <taxon>Phrynocephalus</taxon>
    </lineage>
</organism>
<evidence type="ECO:0000313" key="1">
    <source>
        <dbReference type="EMBL" id="KAJ7344248.1"/>
    </source>
</evidence>
<keyword evidence="2" id="KW-1185">Reference proteome</keyword>
<dbReference type="Proteomes" id="UP001142489">
    <property type="component" value="Unassembled WGS sequence"/>
</dbReference>
<dbReference type="EMBL" id="JAPFRF010000001">
    <property type="protein sequence ID" value="KAJ7344248.1"/>
    <property type="molecule type" value="Genomic_DNA"/>
</dbReference>
<accession>A0A9Q0Y8C1</accession>
<sequence>CRSGYRPSMLITPSLMKPPSADTDFPKKVSWGRRMCFYWSTCYLISLSRIFGGEHCAW</sequence>
<name>A0A9Q0Y8C1_9SAUR</name>
<feature type="non-terminal residue" evidence="1">
    <location>
        <position position="1"/>
    </location>
</feature>
<gene>
    <name evidence="1" type="ORF">JRQ81_000198</name>
</gene>
<proteinExistence type="predicted"/>
<dbReference type="AlphaFoldDB" id="A0A9Q0Y8C1"/>
<reference evidence="1" key="1">
    <citation type="journal article" date="2023" name="DNA Res.">
        <title>Chromosome-level genome assembly of Phrynocephalus forsythii using third-generation DNA sequencing and Hi-C analysis.</title>
        <authorList>
            <person name="Qi Y."/>
            <person name="Zhao W."/>
            <person name="Zhao Y."/>
            <person name="Niu C."/>
            <person name="Cao S."/>
            <person name="Zhang Y."/>
        </authorList>
    </citation>
    <scope>NUCLEOTIDE SEQUENCE</scope>
    <source>
        <tissue evidence="1">Muscle</tissue>
    </source>
</reference>
<protein>
    <submittedName>
        <fullName evidence="1">Uncharacterized protein</fullName>
    </submittedName>
</protein>
<comment type="caution">
    <text evidence="1">The sequence shown here is derived from an EMBL/GenBank/DDBJ whole genome shotgun (WGS) entry which is preliminary data.</text>
</comment>